<protein>
    <submittedName>
        <fullName evidence="1">Uncharacterized protein</fullName>
    </submittedName>
</protein>
<evidence type="ECO:0000313" key="1">
    <source>
        <dbReference type="EMBL" id="SEM34571.1"/>
    </source>
</evidence>
<keyword evidence="2" id="KW-1185">Reference proteome</keyword>
<evidence type="ECO:0000313" key="2">
    <source>
        <dbReference type="Proteomes" id="UP000198677"/>
    </source>
</evidence>
<proteinExistence type="predicted"/>
<organism evidence="1 2">
    <name type="scientific">Rhodococcus maanshanensis</name>
    <dbReference type="NCBI Taxonomy" id="183556"/>
    <lineage>
        <taxon>Bacteria</taxon>
        <taxon>Bacillati</taxon>
        <taxon>Actinomycetota</taxon>
        <taxon>Actinomycetes</taxon>
        <taxon>Mycobacteriales</taxon>
        <taxon>Nocardiaceae</taxon>
        <taxon>Rhodococcus</taxon>
    </lineage>
</organism>
<name>A0A1H7XLD9_9NOCA</name>
<accession>A0A1H7XLD9</accession>
<dbReference type="AlphaFoldDB" id="A0A1H7XLD9"/>
<sequence>MSAMTTNRHRVRIDGDILLTLDGDIVTIATPRFAPGIFFVHAELLEVHVVPSGADWKVELKTTGVSVPFQVLPFTVPAAQIPAFTAFVERAKQARERSLRDEIS</sequence>
<dbReference type="EMBL" id="FOAW01000033">
    <property type="protein sequence ID" value="SEM34571.1"/>
    <property type="molecule type" value="Genomic_DNA"/>
</dbReference>
<reference evidence="2" key="1">
    <citation type="submission" date="2016-10" db="EMBL/GenBank/DDBJ databases">
        <authorList>
            <person name="Varghese N."/>
            <person name="Submissions S."/>
        </authorList>
    </citation>
    <scope>NUCLEOTIDE SEQUENCE [LARGE SCALE GENOMIC DNA]</scope>
    <source>
        <strain evidence="2">DSM 44675</strain>
    </source>
</reference>
<dbReference type="Proteomes" id="UP000198677">
    <property type="component" value="Unassembled WGS sequence"/>
</dbReference>
<gene>
    <name evidence="1" type="ORF">SAMN05444583_13325</name>
</gene>